<dbReference type="RefSeq" id="WP_006593371.1">
    <property type="nucleotide sequence ID" value="NZ_BAHD01000050.1"/>
</dbReference>
<reference evidence="14 15" key="1">
    <citation type="submission" date="2012-08" db="EMBL/GenBank/DDBJ databases">
        <title>Whole genome shotgun sequence of Kineosphaera limosa NBRC 100340.</title>
        <authorList>
            <person name="Yoshida I."/>
            <person name="Isaki S."/>
            <person name="Hosoyama A."/>
            <person name="Tsuchikane K."/>
            <person name="Katsumata H."/>
            <person name="Ando Y."/>
            <person name="Ohji S."/>
            <person name="Hamada M."/>
            <person name="Tamura T."/>
            <person name="Yamazoe A."/>
            <person name="Yamazaki S."/>
            <person name="Fujita N."/>
        </authorList>
    </citation>
    <scope>NUCLEOTIDE SEQUENCE [LARGE SCALE GENOMIC DNA]</scope>
    <source>
        <strain evidence="14 15">NBRC 100340</strain>
    </source>
</reference>
<keyword evidence="11" id="KW-0739">Sodium transport</keyword>
<dbReference type="PANTHER" id="PTHR30341">
    <property type="entry name" value="SODIUM ION/PROTON ANTIPORTER NHAA-RELATED"/>
    <property type="match status" value="1"/>
</dbReference>
<evidence type="ECO:0000256" key="5">
    <source>
        <dbReference type="ARBA" id="ARBA00022475"/>
    </source>
</evidence>
<keyword evidence="4" id="KW-0050">Antiport</keyword>
<feature type="transmembrane region" description="Helical" evidence="12">
    <location>
        <begin position="94"/>
        <end position="119"/>
    </location>
</feature>
<dbReference type="Pfam" id="PF13462">
    <property type="entry name" value="Thioredoxin_4"/>
    <property type="match status" value="1"/>
</dbReference>
<evidence type="ECO:0000256" key="4">
    <source>
        <dbReference type="ARBA" id="ARBA00022449"/>
    </source>
</evidence>
<accession>K6XDG4</accession>
<evidence type="ECO:0000256" key="12">
    <source>
        <dbReference type="SAM" id="Phobius"/>
    </source>
</evidence>
<keyword evidence="6 12" id="KW-0812">Transmembrane</keyword>
<evidence type="ECO:0000259" key="13">
    <source>
        <dbReference type="PROSITE" id="PS51352"/>
    </source>
</evidence>
<evidence type="ECO:0000256" key="3">
    <source>
        <dbReference type="ARBA" id="ARBA00022448"/>
    </source>
</evidence>
<sequence length="316" mass="33981">MPIFALANAGVDLRGDTLSTAMTSSVTWGVIAGLVIGKLVGISLGTWLAIRMRLGRLPDGVGPGSIAGGAALSGIGFTVSLLVIGLAFTDQRLIDAATVGVLIAMVLAGLLGWGIFYLARVRWGEESADLPVTLVPPVDPELDHVFGPQDAQCTVVEYFDYECPFCSSTTGIGQDLLDHFGDRVRFVARHLPVRDMHPHAERAAVVSEAAARQGKFFKMHIKLFENQHDLSEETYRRLAAELGLDLEQFEADLADESLVELVALHEQSALASGARGTPTFFLNGSRHIGPHDARTIIAAMEAKVATAEERPARRRS</sequence>
<evidence type="ECO:0000256" key="11">
    <source>
        <dbReference type="ARBA" id="ARBA00023201"/>
    </source>
</evidence>
<keyword evidence="7 12" id="KW-1133">Transmembrane helix</keyword>
<dbReference type="Gene3D" id="1.20.1530.10">
    <property type="entry name" value="Na+/H+ antiporter like domain"/>
    <property type="match status" value="1"/>
</dbReference>
<feature type="domain" description="Thioredoxin" evidence="13">
    <location>
        <begin position="121"/>
        <end position="305"/>
    </location>
</feature>
<keyword evidence="10 12" id="KW-0472">Membrane</keyword>
<dbReference type="InterPro" id="IPR013766">
    <property type="entry name" value="Thioredoxin_domain"/>
</dbReference>
<dbReference type="GO" id="GO:0015385">
    <property type="term" value="F:sodium:proton antiporter activity"/>
    <property type="evidence" value="ECO:0007669"/>
    <property type="project" value="TreeGrafter"/>
</dbReference>
<dbReference type="eggNOG" id="COG1651">
    <property type="taxonomic scope" value="Bacteria"/>
</dbReference>
<evidence type="ECO:0000256" key="7">
    <source>
        <dbReference type="ARBA" id="ARBA00022989"/>
    </source>
</evidence>
<keyword evidence="15" id="KW-1185">Reference proteome</keyword>
<evidence type="ECO:0000256" key="6">
    <source>
        <dbReference type="ARBA" id="ARBA00022692"/>
    </source>
</evidence>
<comment type="caution">
    <text evidence="14">The sequence shown here is derived from an EMBL/GenBank/DDBJ whole genome shotgun (WGS) entry which is preliminary data.</text>
</comment>
<keyword evidence="5" id="KW-1003">Cell membrane</keyword>
<comment type="subcellular location">
    <subcellularLocation>
        <location evidence="1">Cell inner membrane</location>
        <topology evidence="1">Multi-pass membrane protein</topology>
    </subcellularLocation>
</comment>
<dbReference type="InterPro" id="IPR036249">
    <property type="entry name" value="Thioredoxin-like_sf"/>
</dbReference>
<dbReference type="EMBL" id="BAHD01000050">
    <property type="protein sequence ID" value="GAB96839.1"/>
    <property type="molecule type" value="Genomic_DNA"/>
</dbReference>
<dbReference type="PROSITE" id="PS51352">
    <property type="entry name" value="THIOREDOXIN_2"/>
    <property type="match status" value="1"/>
</dbReference>
<organism evidence="14 15">
    <name type="scientific">Kineosphaera limosa NBRC 100340</name>
    <dbReference type="NCBI Taxonomy" id="1184609"/>
    <lineage>
        <taxon>Bacteria</taxon>
        <taxon>Bacillati</taxon>
        <taxon>Actinomycetota</taxon>
        <taxon>Actinomycetes</taxon>
        <taxon>Micrococcales</taxon>
        <taxon>Dermatophilaceae</taxon>
        <taxon>Kineosphaera</taxon>
    </lineage>
</organism>
<evidence type="ECO:0000256" key="1">
    <source>
        <dbReference type="ARBA" id="ARBA00004429"/>
    </source>
</evidence>
<dbReference type="GO" id="GO:0005886">
    <property type="term" value="C:plasma membrane"/>
    <property type="evidence" value="ECO:0007669"/>
    <property type="project" value="UniProtKB-SubCell"/>
</dbReference>
<evidence type="ECO:0000256" key="10">
    <source>
        <dbReference type="ARBA" id="ARBA00023136"/>
    </source>
</evidence>
<keyword evidence="9" id="KW-0406">Ion transport</keyword>
<dbReference type="PANTHER" id="PTHR30341:SF0">
    <property type="entry name" value="NA(+)_H(+) ANTIPORTER NHAA"/>
    <property type="match status" value="1"/>
</dbReference>
<evidence type="ECO:0000256" key="2">
    <source>
        <dbReference type="ARBA" id="ARBA00007006"/>
    </source>
</evidence>
<evidence type="ECO:0000313" key="14">
    <source>
        <dbReference type="EMBL" id="GAB96839.1"/>
    </source>
</evidence>
<dbReference type="InterPro" id="IPR004670">
    <property type="entry name" value="NhaA"/>
</dbReference>
<name>K6XDG4_9MICO</name>
<keyword evidence="3" id="KW-0813">Transport</keyword>
<dbReference type="AlphaFoldDB" id="K6XDG4"/>
<dbReference type="GO" id="GO:0006885">
    <property type="term" value="P:regulation of pH"/>
    <property type="evidence" value="ECO:0007669"/>
    <property type="project" value="InterPro"/>
</dbReference>
<evidence type="ECO:0000256" key="8">
    <source>
        <dbReference type="ARBA" id="ARBA00023053"/>
    </source>
</evidence>
<dbReference type="Pfam" id="PF06965">
    <property type="entry name" value="Na_H_antiport_1"/>
    <property type="match status" value="1"/>
</dbReference>
<dbReference type="Gene3D" id="3.40.30.10">
    <property type="entry name" value="Glutaredoxin"/>
    <property type="match status" value="1"/>
</dbReference>
<dbReference type="InterPro" id="IPR023171">
    <property type="entry name" value="Na/H_antiporter_dom_sf"/>
</dbReference>
<comment type="similarity">
    <text evidence="2">In the N-terminal section; belongs to the NhaA Na(+)/H(+) (TC 2.A.33) antiporter family.</text>
</comment>
<dbReference type="eggNOG" id="COG3004">
    <property type="taxonomic scope" value="Bacteria"/>
</dbReference>
<protein>
    <submittedName>
        <fullName evidence="14">Putative Na(+)/H(+) antiporter</fullName>
    </submittedName>
</protein>
<keyword evidence="8" id="KW-0915">Sodium</keyword>
<proteinExistence type="inferred from homology"/>
<evidence type="ECO:0000256" key="9">
    <source>
        <dbReference type="ARBA" id="ARBA00023065"/>
    </source>
</evidence>
<dbReference type="SUPFAM" id="SSF52833">
    <property type="entry name" value="Thioredoxin-like"/>
    <property type="match status" value="1"/>
</dbReference>
<dbReference type="STRING" id="1184609.KILIM_050_00210"/>
<evidence type="ECO:0000313" key="15">
    <source>
        <dbReference type="Proteomes" id="UP000008366"/>
    </source>
</evidence>
<feature type="transmembrane region" description="Helical" evidence="12">
    <location>
        <begin position="62"/>
        <end position="88"/>
    </location>
</feature>
<feature type="transmembrane region" description="Helical" evidence="12">
    <location>
        <begin position="26"/>
        <end position="50"/>
    </location>
</feature>
<gene>
    <name evidence="14" type="ORF">KILIM_050_00210</name>
</gene>
<dbReference type="InterPro" id="IPR012336">
    <property type="entry name" value="Thioredoxin-like_fold"/>
</dbReference>
<dbReference type="Proteomes" id="UP000008366">
    <property type="component" value="Unassembled WGS sequence"/>
</dbReference>